<dbReference type="Gene3D" id="3.90.950.20">
    <property type="entry name" value="CinA-like"/>
    <property type="match status" value="1"/>
</dbReference>
<dbReference type="EMBL" id="DYVF01000047">
    <property type="protein sequence ID" value="HJG31298.1"/>
    <property type="molecule type" value="Genomic_DNA"/>
</dbReference>
<protein>
    <submittedName>
        <fullName evidence="2">CinA family protein</fullName>
    </submittedName>
</protein>
<proteinExistence type="predicted"/>
<dbReference type="InterPro" id="IPR036653">
    <property type="entry name" value="CinA-like_C"/>
</dbReference>
<dbReference type="InterPro" id="IPR008136">
    <property type="entry name" value="CinA_C"/>
</dbReference>
<dbReference type="SUPFAM" id="SSF142433">
    <property type="entry name" value="CinA-like"/>
    <property type="match status" value="1"/>
</dbReference>
<dbReference type="AlphaFoldDB" id="A0A921ISM1"/>
<dbReference type="Proteomes" id="UP000746751">
    <property type="component" value="Unassembled WGS sequence"/>
</dbReference>
<dbReference type="Pfam" id="PF02464">
    <property type="entry name" value="CinA"/>
    <property type="match status" value="1"/>
</dbReference>
<reference evidence="2" key="1">
    <citation type="journal article" date="2021" name="PeerJ">
        <title>Extensive microbial diversity within the chicken gut microbiome revealed by metagenomics and culture.</title>
        <authorList>
            <person name="Gilroy R."/>
            <person name="Ravi A."/>
            <person name="Getino M."/>
            <person name="Pursley I."/>
            <person name="Horton D.L."/>
            <person name="Alikhan N.F."/>
            <person name="Baker D."/>
            <person name="Gharbi K."/>
            <person name="Hall N."/>
            <person name="Watson M."/>
            <person name="Adriaenssens E.M."/>
            <person name="Foster-Nyarko E."/>
            <person name="Jarju S."/>
            <person name="Secka A."/>
            <person name="Antonio M."/>
            <person name="Oren A."/>
            <person name="Chaudhuri R.R."/>
            <person name="La Ragione R."/>
            <person name="Hildebrand F."/>
            <person name="Pallen M.J."/>
        </authorList>
    </citation>
    <scope>NUCLEOTIDE SEQUENCE</scope>
    <source>
        <strain evidence="2">ChiGjej2B2-7701</strain>
    </source>
</reference>
<organism evidence="2 3">
    <name type="scientific">Collinsella ihumii</name>
    <dbReference type="NCBI Taxonomy" id="1720204"/>
    <lineage>
        <taxon>Bacteria</taxon>
        <taxon>Bacillati</taxon>
        <taxon>Actinomycetota</taxon>
        <taxon>Coriobacteriia</taxon>
        <taxon>Coriobacteriales</taxon>
        <taxon>Coriobacteriaceae</taxon>
        <taxon>Collinsella</taxon>
    </lineage>
</organism>
<reference evidence="2" key="2">
    <citation type="submission" date="2021-09" db="EMBL/GenBank/DDBJ databases">
        <authorList>
            <person name="Gilroy R."/>
        </authorList>
    </citation>
    <scope>NUCLEOTIDE SEQUENCE</scope>
    <source>
        <strain evidence="2">ChiGjej2B2-7701</strain>
    </source>
</reference>
<dbReference type="NCBIfam" id="TIGR00199">
    <property type="entry name" value="PncC_domain"/>
    <property type="match status" value="1"/>
</dbReference>
<name>A0A921ISM1_9ACTN</name>
<feature type="domain" description="CinA C-terminal" evidence="1">
    <location>
        <begin position="13"/>
        <end position="165"/>
    </location>
</feature>
<accession>A0A921ISM1</accession>
<evidence type="ECO:0000259" key="1">
    <source>
        <dbReference type="Pfam" id="PF02464"/>
    </source>
</evidence>
<evidence type="ECO:0000313" key="3">
    <source>
        <dbReference type="Proteomes" id="UP000746751"/>
    </source>
</evidence>
<gene>
    <name evidence="2" type="ORF">K8U80_07875</name>
</gene>
<comment type="caution">
    <text evidence="2">The sequence shown here is derived from an EMBL/GenBank/DDBJ whole genome shotgun (WGS) entry which is preliminary data.</text>
</comment>
<evidence type="ECO:0000313" key="2">
    <source>
        <dbReference type="EMBL" id="HJG31298.1"/>
    </source>
</evidence>
<sequence length="172" mass="18219">MQGHEELQRQIDEMAHEVVVRCSKRGVTVASAESLTAGMVCSSIAGVPGASEILRGGAVTYVNEIKHAVLGVSNDSLERFTEVSHPVAREMATGARNLFSTDIAVSLTGYAGPTGGTEENPVGTVYLGIASDAGVRSVREVFEGDRLGVRMRAAIRALQLILECLDECAESR</sequence>